<proteinExistence type="predicted"/>
<dbReference type="PANTHER" id="PTHR43439">
    <property type="entry name" value="PHENYLACETATE-COENZYME A LIGASE"/>
    <property type="match status" value="1"/>
</dbReference>
<name>A0AAD7HAX7_9AGAR</name>
<feature type="domain" description="AMP-dependent synthetase/ligase" evidence="3">
    <location>
        <begin position="100"/>
        <end position="368"/>
    </location>
</feature>
<dbReference type="Gene3D" id="3.40.50.12780">
    <property type="entry name" value="N-terminal domain of ligase-like"/>
    <property type="match status" value="1"/>
</dbReference>
<dbReference type="PROSITE" id="PS00455">
    <property type="entry name" value="AMP_BINDING"/>
    <property type="match status" value="1"/>
</dbReference>
<accession>A0AAD7HAX7</accession>
<protein>
    <recommendedName>
        <fullName evidence="3">AMP-dependent synthetase/ligase domain-containing protein</fullName>
    </recommendedName>
</protein>
<dbReference type="Pfam" id="PF00501">
    <property type="entry name" value="AMP-binding"/>
    <property type="match status" value="1"/>
</dbReference>
<dbReference type="PANTHER" id="PTHR43439:SF2">
    <property type="entry name" value="ENZYME, PUTATIVE (JCVI)-RELATED"/>
    <property type="match status" value="1"/>
</dbReference>
<dbReference type="Proteomes" id="UP001215598">
    <property type="component" value="Unassembled WGS sequence"/>
</dbReference>
<dbReference type="Pfam" id="PF23562">
    <property type="entry name" value="AMP-binding_C_3"/>
    <property type="match status" value="1"/>
</dbReference>
<gene>
    <name evidence="4" type="ORF">B0H16DRAFT_1388825</name>
</gene>
<evidence type="ECO:0000313" key="4">
    <source>
        <dbReference type="EMBL" id="KAJ7716636.1"/>
    </source>
</evidence>
<reference evidence="4" key="1">
    <citation type="submission" date="2023-03" db="EMBL/GenBank/DDBJ databases">
        <title>Massive genome expansion in bonnet fungi (Mycena s.s.) driven by repeated elements and novel gene families across ecological guilds.</title>
        <authorList>
            <consortium name="Lawrence Berkeley National Laboratory"/>
            <person name="Harder C.B."/>
            <person name="Miyauchi S."/>
            <person name="Viragh M."/>
            <person name="Kuo A."/>
            <person name="Thoen E."/>
            <person name="Andreopoulos B."/>
            <person name="Lu D."/>
            <person name="Skrede I."/>
            <person name="Drula E."/>
            <person name="Henrissat B."/>
            <person name="Morin E."/>
            <person name="Kohler A."/>
            <person name="Barry K."/>
            <person name="LaButti K."/>
            <person name="Morin E."/>
            <person name="Salamov A."/>
            <person name="Lipzen A."/>
            <person name="Mereny Z."/>
            <person name="Hegedus B."/>
            <person name="Baldrian P."/>
            <person name="Stursova M."/>
            <person name="Weitz H."/>
            <person name="Taylor A."/>
            <person name="Grigoriev I.V."/>
            <person name="Nagy L.G."/>
            <person name="Martin F."/>
            <person name="Kauserud H."/>
        </authorList>
    </citation>
    <scope>NUCLEOTIDE SEQUENCE</scope>
    <source>
        <strain evidence="4">CBHHK182m</strain>
    </source>
</reference>
<evidence type="ECO:0000313" key="5">
    <source>
        <dbReference type="Proteomes" id="UP001215598"/>
    </source>
</evidence>
<evidence type="ECO:0000259" key="3">
    <source>
        <dbReference type="Pfam" id="PF00501"/>
    </source>
</evidence>
<keyword evidence="1" id="KW-0596">Phosphopantetheine</keyword>
<dbReference type="InterPro" id="IPR042099">
    <property type="entry name" value="ANL_N_sf"/>
</dbReference>
<dbReference type="InterPro" id="IPR020845">
    <property type="entry name" value="AMP-binding_CS"/>
</dbReference>
<evidence type="ECO:0000256" key="2">
    <source>
        <dbReference type="ARBA" id="ARBA00022553"/>
    </source>
</evidence>
<dbReference type="EMBL" id="JARKIB010000289">
    <property type="protein sequence ID" value="KAJ7716636.1"/>
    <property type="molecule type" value="Genomic_DNA"/>
</dbReference>
<comment type="caution">
    <text evidence="4">The sequence shown here is derived from an EMBL/GenBank/DDBJ whole genome shotgun (WGS) entry which is preliminary data.</text>
</comment>
<organism evidence="4 5">
    <name type="scientific">Mycena metata</name>
    <dbReference type="NCBI Taxonomy" id="1033252"/>
    <lineage>
        <taxon>Eukaryota</taxon>
        <taxon>Fungi</taxon>
        <taxon>Dikarya</taxon>
        <taxon>Basidiomycota</taxon>
        <taxon>Agaricomycotina</taxon>
        <taxon>Agaricomycetes</taxon>
        <taxon>Agaricomycetidae</taxon>
        <taxon>Agaricales</taxon>
        <taxon>Marasmiineae</taxon>
        <taxon>Mycenaceae</taxon>
        <taxon>Mycena</taxon>
    </lineage>
</organism>
<dbReference type="SUPFAM" id="SSF56801">
    <property type="entry name" value="Acetyl-CoA synthetase-like"/>
    <property type="match status" value="1"/>
</dbReference>
<keyword evidence="2" id="KW-0597">Phosphoprotein</keyword>
<sequence>MDPLPLPSTLPLSVPARLQQSSVSACGFITPPLTGEFSVPQLYDWHYENNKGHSVFIHGSDSSPVTFADFIPAAHLAGRYVTRATTTSDDVDFNRITRSVVAIFAASDTITYFTTLIGMFRAGIPAFPITPRFSAVVVAHLLVKSKVSHIMVGEEDSLHEIVGDAVQKLKDAGEVVPTVCRMPQFDDIYQPQAEVECLPPWNYDWDHPALIIHSSGSTGYPKPIIWTHRMALQYSLRPWQGDRDFTGQVFAAHALELFHAMGLHFALFVASAGITLATFSPASPATRPTLDGVFRALLDSKPDFVLAPPVYIAGWSMDSDKMNFLSKRRGILYGGRFLDKDVGSRLADHGVQIYTIYGTTETGMLNIMLPKPVLHDWEYFEVNPHVVLTIVRNIDDTYELIFLERDVQAIGVTNTYLDGQNGYSNGDLFQVHPQKPHFFKGIGRTDEQVMLSTGEVINPSSFEEYVSQDSEITGAVIFGRGRSLPGIIVEPVVGIKTGTRLETHIWSKIEEANRLNPKQPPIPQEMIIVATAEKPFTFSGKGLPQRTAILKKYESEIEALYEAMAARLYPATFRSSSLFDVTLAFDIPHQPHLRPKSNNAEIADAVPTPFLLLLPSSHSASHCPYPLIFLYFITFVLH</sequence>
<keyword evidence="5" id="KW-1185">Reference proteome</keyword>
<dbReference type="InterPro" id="IPR051414">
    <property type="entry name" value="Adenylate-forming_Reductase"/>
</dbReference>
<evidence type="ECO:0000256" key="1">
    <source>
        <dbReference type="ARBA" id="ARBA00022450"/>
    </source>
</evidence>
<dbReference type="InterPro" id="IPR000873">
    <property type="entry name" value="AMP-dep_synth/lig_dom"/>
</dbReference>
<dbReference type="AlphaFoldDB" id="A0AAD7HAX7"/>